<dbReference type="EMBL" id="BSXT01001122">
    <property type="protein sequence ID" value="GMF38888.1"/>
    <property type="molecule type" value="Genomic_DNA"/>
</dbReference>
<organism evidence="2 3">
    <name type="scientific">Phytophthora fragariaefolia</name>
    <dbReference type="NCBI Taxonomy" id="1490495"/>
    <lineage>
        <taxon>Eukaryota</taxon>
        <taxon>Sar</taxon>
        <taxon>Stramenopiles</taxon>
        <taxon>Oomycota</taxon>
        <taxon>Peronosporomycetes</taxon>
        <taxon>Peronosporales</taxon>
        <taxon>Peronosporaceae</taxon>
        <taxon>Phytophthora</taxon>
    </lineage>
</organism>
<evidence type="ECO:0000313" key="2">
    <source>
        <dbReference type="EMBL" id="GMF38888.1"/>
    </source>
</evidence>
<sequence>MKSVVWQVLVPVGERNSLELVGYEGEDEGGNGDFGPDDEVRGAGTAAAGGRDVVNDDVCVAADVATMTCDACVYLLHVESLAGTARGDWGVTKHEAPRAGVSADTESF</sequence>
<proteinExistence type="predicted"/>
<comment type="caution">
    <text evidence="2">The sequence shown here is derived from an EMBL/GenBank/DDBJ whole genome shotgun (WGS) entry which is preliminary data.</text>
</comment>
<feature type="region of interest" description="Disordered" evidence="1">
    <location>
        <begin position="87"/>
        <end position="108"/>
    </location>
</feature>
<dbReference type="AlphaFoldDB" id="A0A9W7CUA7"/>
<gene>
    <name evidence="2" type="ORF">Pfra01_001136800</name>
</gene>
<reference evidence="2" key="1">
    <citation type="submission" date="2023-04" db="EMBL/GenBank/DDBJ databases">
        <title>Phytophthora fragariaefolia NBRC 109709.</title>
        <authorList>
            <person name="Ichikawa N."/>
            <person name="Sato H."/>
            <person name="Tonouchi N."/>
        </authorList>
    </citation>
    <scope>NUCLEOTIDE SEQUENCE</scope>
    <source>
        <strain evidence="2">NBRC 109709</strain>
    </source>
</reference>
<name>A0A9W7CUA7_9STRA</name>
<feature type="region of interest" description="Disordered" evidence="1">
    <location>
        <begin position="23"/>
        <end position="45"/>
    </location>
</feature>
<keyword evidence="3" id="KW-1185">Reference proteome</keyword>
<accession>A0A9W7CUA7</accession>
<evidence type="ECO:0000256" key="1">
    <source>
        <dbReference type="SAM" id="MobiDB-lite"/>
    </source>
</evidence>
<evidence type="ECO:0000313" key="3">
    <source>
        <dbReference type="Proteomes" id="UP001165121"/>
    </source>
</evidence>
<protein>
    <submittedName>
        <fullName evidence="2">Unnamed protein product</fullName>
    </submittedName>
</protein>
<dbReference type="Proteomes" id="UP001165121">
    <property type="component" value="Unassembled WGS sequence"/>
</dbReference>